<sequence>MRSKQFTAKPGFWAGFFLPQKWKLSFSAKTPDRFSLSLKQSVELPFDSVAAIGTSKGLLWTAIEIRSSNRTDVLGGLGSDAAEKLVTELRSAINDHLVSTIEANKAQLIEIDEAIQTLTRSGHQYLALGDISQTIATVPGNAAQAIAHPLFNIDQVPKSLAQQFPASLSMLADPNERQRYNNKFVTSELERFDAFFSDLDGRSLSKEQREACIRLEDNNLLVASAGSGKTATMVGKVAYLLDKGLYRPEEILLLAFNNDAASELRGRLAKQLKISVSDLRCKVSTFHALGRGIIEQVEGRPRQLANWVEHPAGESQLIEQLIQELRQTNPAFQRLWTELLVLYPKADIPVDVFDSEEDYRQYISDRTQRDGGTISTLSGIYVKSLQEQRIANWLWLNSIPFEYERQIAIGGDGNDQLYVQPDFYYPNIDTFHEHFAINKDGTSPFKTMLNRLSKNVKGIKKRASTSSKRPAHRRMTIPCWKSSKHSCANAASNWCLDQLKRY</sequence>
<dbReference type="InterPro" id="IPR000212">
    <property type="entry name" value="DNA_helicase_UvrD/REP"/>
</dbReference>
<dbReference type="RefSeq" id="WP_200826908.1">
    <property type="nucleotide sequence ID" value="NZ_FNVQ01000012.1"/>
</dbReference>
<dbReference type="GO" id="GO:0005829">
    <property type="term" value="C:cytosol"/>
    <property type="evidence" value="ECO:0007669"/>
    <property type="project" value="TreeGrafter"/>
</dbReference>
<dbReference type="InterPro" id="IPR022161">
    <property type="entry name" value="Helicase_IV_N"/>
</dbReference>
<keyword evidence="1 5" id="KW-0547">Nucleotide-binding</keyword>
<dbReference type="GO" id="GO:0043138">
    <property type="term" value="F:3'-5' DNA helicase activity"/>
    <property type="evidence" value="ECO:0007669"/>
    <property type="project" value="TreeGrafter"/>
</dbReference>
<dbReference type="InterPro" id="IPR027417">
    <property type="entry name" value="P-loop_NTPase"/>
</dbReference>
<dbReference type="Proteomes" id="UP000236745">
    <property type="component" value="Unassembled WGS sequence"/>
</dbReference>
<protein>
    <submittedName>
        <fullName evidence="7">DNA helicase-4</fullName>
    </submittedName>
</protein>
<dbReference type="Pfam" id="PF12462">
    <property type="entry name" value="Helicase_IV_N"/>
    <property type="match status" value="1"/>
</dbReference>
<dbReference type="Gene3D" id="3.40.50.300">
    <property type="entry name" value="P-loop containing nucleotide triphosphate hydrolases"/>
    <property type="match status" value="1"/>
</dbReference>
<feature type="binding site" evidence="5">
    <location>
        <begin position="223"/>
        <end position="230"/>
    </location>
    <ligand>
        <name>ATP</name>
        <dbReference type="ChEBI" id="CHEBI:30616"/>
    </ligand>
</feature>
<evidence type="ECO:0000256" key="2">
    <source>
        <dbReference type="ARBA" id="ARBA00022801"/>
    </source>
</evidence>
<keyword evidence="4 5" id="KW-0067">ATP-binding</keyword>
<dbReference type="GO" id="GO:0005524">
    <property type="term" value="F:ATP binding"/>
    <property type="evidence" value="ECO:0007669"/>
    <property type="project" value="UniProtKB-UniRule"/>
</dbReference>
<dbReference type="Pfam" id="PF00580">
    <property type="entry name" value="UvrD-helicase"/>
    <property type="match status" value="1"/>
</dbReference>
<dbReference type="SUPFAM" id="SSF52540">
    <property type="entry name" value="P-loop containing nucleoside triphosphate hydrolases"/>
    <property type="match status" value="1"/>
</dbReference>
<evidence type="ECO:0000313" key="7">
    <source>
        <dbReference type="EMBL" id="SEG89359.1"/>
    </source>
</evidence>
<evidence type="ECO:0000259" key="6">
    <source>
        <dbReference type="PROSITE" id="PS51198"/>
    </source>
</evidence>
<dbReference type="AlphaFoldDB" id="A0A1H6DVZ1"/>
<organism evidence="7 8">
    <name type="scientific">Marinobacterium lutimaris</name>
    <dbReference type="NCBI Taxonomy" id="568106"/>
    <lineage>
        <taxon>Bacteria</taxon>
        <taxon>Pseudomonadati</taxon>
        <taxon>Pseudomonadota</taxon>
        <taxon>Gammaproteobacteria</taxon>
        <taxon>Oceanospirillales</taxon>
        <taxon>Oceanospirillaceae</taxon>
        <taxon>Marinobacterium</taxon>
    </lineage>
</organism>
<evidence type="ECO:0000256" key="4">
    <source>
        <dbReference type="ARBA" id="ARBA00022840"/>
    </source>
</evidence>
<gene>
    <name evidence="7" type="ORF">SAMN05444390_1126</name>
</gene>
<keyword evidence="2 5" id="KW-0378">Hydrolase</keyword>
<dbReference type="GO" id="GO:0016787">
    <property type="term" value="F:hydrolase activity"/>
    <property type="evidence" value="ECO:0007669"/>
    <property type="project" value="UniProtKB-UniRule"/>
</dbReference>
<dbReference type="InterPro" id="IPR014016">
    <property type="entry name" value="UvrD-like_ATP-bd"/>
</dbReference>
<reference evidence="7 8" key="1">
    <citation type="submission" date="2016-10" db="EMBL/GenBank/DDBJ databases">
        <authorList>
            <person name="de Groot N.N."/>
        </authorList>
    </citation>
    <scope>NUCLEOTIDE SEQUENCE [LARGE SCALE GENOMIC DNA]</scope>
    <source>
        <strain evidence="7 8">DSM 22012</strain>
    </source>
</reference>
<accession>A0A1H6DVZ1</accession>
<evidence type="ECO:0000256" key="5">
    <source>
        <dbReference type="PROSITE-ProRule" id="PRU00560"/>
    </source>
</evidence>
<keyword evidence="8" id="KW-1185">Reference proteome</keyword>
<dbReference type="PROSITE" id="PS51198">
    <property type="entry name" value="UVRD_HELICASE_ATP_BIND"/>
    <property type="match status" value="1"/>
</dbReference>
<dbReference type="EMBL" id="FNVQ01000012">
    <property type="protein sequence ID" value="SEG89359.1"/>
    <property type="molecule type" value="Genomic_DNA"/>
</dbReference>
<proteinExistence type="predicted"/>
<keyword evidence="3 5" id="KW-0347">Helicase</keyword>
<dbReference type="PANTHER" id="PTHR11070">
    <property type="entry name" value="UVRD / RECB / PCRA DNA HELICASE FAMILY MEMBER"/>
    <property type="match status" value="1"/>
</dbReference>
<evidence type="ECO:0000313" key="8">
    <source>
        <dbReference type="Proteomes" id="UP000236745"/>
    </source>
</evidence>
<dbReference type="GO" id="GO:0003677">
    <property type="term" value="F:DNA binding"/>
    <property type="evidence" value="ECO:0007669"/>
    <property type="project" value="InterPro"/>
</dbReference>
<name>A0A1H6DVZ1_9GAMM</name>
<feature type="domain" description="UvrD-like helicase ATP-binding" evidence="6">
    <location>
        <begin position="202"/>
        <end position="502"/>
    </location>
</feature>
<dbReference type="GO" id="GO:0000725">
    <property type="term" value="P:recombinational repair"/>
    <property type="evidence" value="ECO:0007669"/>
    <property type="project" value="TreeGrafter"/>
</dbReference>
<evidence type="ECO:0000256" key="3">
    <source>
        <dbReference type="ARBA" id="ARBA00022806"/>
    </source>
</evidence>
<dbReference type="PANTHER" id="PTHR11070:SF63">
    <property type="entry name" value="DNA HELICASE IV"/>
    <property type="match status" value="1"/>
</dbReference>
<evidence type="ECO:0000256" key="1">
    <source>
        <dbReference type="ARBA" id="ARBA00022741"/>
    </source>
</evidence>